<dbReference type="Proteomes" id="UP001501578">
    <property type="component" value="Unassembled WGS sequence"/>
</dbReference>
<accession>A0ABN1NTP1</accession>
<proteinExistence type="predicted"/>
<comment type="caution">
    <text evidence="3">The sequence shown here is derived from an EMBL/GenBank/DDBJ whole genome shotgun (WGS) entry which is preliminary data.</text>
</comment>
<dbReference type="InterPro" id="IPR032710">
    <property type="entry name" value="NTF2-like_dom_sf"/>
</dbReference>
<feature type="domain" description="SnoaL-like" evidence="2">
    <location>
        <begin position="43"/>
        <end position="143"/>
    </location>
</feature>
<name>A0ABN1NTP1_9ACTN</name>
<dbReference type="RefSeq" id="WP_343948592.1">
    <property type="nucleotide sequence ID" value="NZ_BAAAHQ010000004.1"/>
</dbReference>
<feature type="compositionally biased region" description="Polar residues" evidence="1">
    <location>
        <begin position="1"/>
        <end position="12"/>
    </location>
</feature>
<sequence length="166" mass="18742">MSTVKTSETQVGGEQPGRQRADDAWTVMERFYAAEAAYVATGGFGKASYEPVAALLDPEVVLYQAPGLPFTGTGVWRGHEEMERFLAVFSEVWEAMEFLEQQHWGDTNTVIVRNRVRFRARATGKQVDTLIMQLITVRDGRMLECRPFYWDPQAIAEACRLDGDDT</sequence>
<dbReference type="EMBL" id="BAAAHQ010000004">
    <property type="protein sequence ID" value="GAA0916089.1"/>
    <property type="molecule type" value="Genomic_DNA"/>
</dbReference>
<reference evidence="3 4" key="1">
    <citation type="journal article" date="2019" name="Int. J. Syst. Evol. Microbiol.">
        <title>The Global Catalogue of Microorganisms (GCM) 10K type strain sequencing project: providing services to taxonomists for standard genome sequencing and annotation.</title>
        <authorList>
            <consortium name="The Broad Institute Genomics Platform"/>
            <consortium name="The Broad Institute Genome Sequencing Center for Infectious Disease"/>
            <person name="Wu L."/>
            <person name="Ma J."/>
        </authorList>
    </citation>
    <scope>NUCLEOTIDE SEQUENCE [LARGE SCALE GENOMIC DNA]</scope>
    <source>
        <strain evidence="3 4">JCM 11136</strain>
    </source>
</reference>
<feature type="region of interest" description="Disordered" evidence="1">
    <location>
        <begin position="1"/>
        <end position="21"/>
    </location>
</feature>
<dbReference type="Gene3D" id="3.10.450.50">
    <property type="match status" value="1"/>
</dbReference>
<dbReference type="Pfam" id="PF12680">
    <property type="entry name" value="SnoaL_2"/>
    <property type="match status" value="1"/>
</dbReference>
<protein>
    <submittedName>
        <fullName evidence="3">Nuclear transport factor 2 family protein</fullName>
    </submittedName>
</protein>
<dbReference type="InterPro" id="IPR037401">
    <property type="entry name" value="SnoaL-like"/>
</dbReference>
<keyword evidence="4" id="KW-1185">Reference proteome</keyword>
<evidence type="ECO:0000256" key="1">
    <source>
        <dbReference type="SAM" id="MobiDB-lite"/>
    </source>
</evidence>
<dbReference type="PANTHER" id="PTHR41252">
    <property type="entry name" value="BLR2505 PROTEIN"/>
    <property type="match status" value="1"/>
</dbReference>
<evidence type="ECO:0000313" key="3">
    <source>
        <dbReference type="EMBL" id="GAA0916089.1"/>
    </source>
</evidence>
<dbReference type="SUPFAM" id="SSF54427">
    <property type="entry name" value="NTF2-like"/>
    <property type="match status" value="1"/>
</dbReference>
<evidence type="ECO:0000313" key="4">
    <source>
        <dbReference type="Proteomes" id="UP001501578"/>
    </source>
</evidence>
<dbReference type="PANTHER" id="PTHR41252:SF1">
    <property type="entry name" value="BLR2505 PROTEIN"/>
    <property type="match status" value="1"/>
</dbReference>
<organism evidence="3 4">
    <name type="scientific">Nonomuraea longicatena</name>
    <dbReference type="NCBI Taxonomy" id="83682"/>
    <lineage>
        <taxon>Bacteria</taxon>
        <taxon>Bacillati</taxon>
        <taxon>Actinomycetota</taxon>
        <taxon>Actinomycetes</taxon>
        <taxon>Streptosporangiales</taxon>
        <taxon>Streptosporangiaceae</taxon>
        <taxon>Nonomuraea</taxon>
    </lineage>
</organism>
<gene>
    <name evidence="3" type="ORF">GCM10009560_10980</name>
</gene>
<evidence type="ECO:0000259" key="2">
    <source>
        <dbReference type="Pfam" id="PF12680"/>
    </source>
</evidence>